<dbReference type="PANTHER" id="PTHR30213:SF0">
    <property type="entry name" value="UPF0761 MEMBRANE PROTEIN YIHY"/>
    <property type="match status" value="1"/>
</dbReference>
<gene>
    <name evidence="7" type="ORF">CSTERTH_00860</name>
</gene>
<evidence type="ECO:0000256" key="5">
    <source>
        <dbReference type="ARBA" id="ARBA00023136"/>
    </source>
</evidence>
<dbReference type="NCBIfam" id="TIGR00765">
    <property type="entry name" value="yihY_not_rbn"/>
    <property type="match status" value="1"/>
</dbReference>
<proteinExistence type="predicted"/>
<evidence type="ECO:0000313" key="7">
    <source>
        <dbReference type="EMBL" id="ANW97681.1"/>
    </source>
</evidence>
<keyword evidence="3 6" id="KW-0812">Transmembrane</keyword>
<feature type="transmembrane region" description="Helical" evidence="6">
    <location>
        <begin position="129"/>
        <end position="156"/>
    </location>
</feature>
<reference evidence="7 8" key="1">
    <citation type="submission" date="2016-02" db="EMBL/GenBank/DDBJ databases">
        <title>Comparison of Clostridium stercorarium subspecies using comparative genomics and transcriptomics.</title>
        <authorList>
            <person name="Schellenberg J."/>
            <person name="Thallinger G."/>
            <person name="Levin D.B."/>
            <person name="Zhang X."/>
            <person name="Alvare G."/>
            <person name="Fristensky B."/>
            <person name="Sparling R."/>
        </authorList>
    </citation>
    <scope>NUCLEOTIDE SEQUENCE [LARGE SCALE GENOMIC DNA]</scope>
    <source>
        <strain evidence="7 8">DSM 2910</strain>
    </source>
</reference>
<dbReference type="Pfam" id="PF03631">
    <property type="entry name" value="Virul_fac_BrkB"/>
    <property type="match status" value="1"/>
</dbReference>
<protein>
    <submittedName>
        <fullName evidence="7">Ribonuclease BN</fullName>
    </submittedName>
</protein>
<comment type="subcellular location">
    <subcellularLocation>
        <location evidence="1">Cell membrane</location>
        <topology evidence="1">Multi-pass membrane protein</topology>
    </subcellularLocation>
</comment>
<evidence type="ECO:0000256" key="2">
    <source>
        <dbReference type="ARBA" id="ARBA00022475"/>
    </source>
</evidence>
<keyword evidence="2" id="KW-1003">Cell membrane</keyword>
<evidence type="ECO:0000313" key="8">
    <source>
        <dbReference type="Proteomes" id="UP000092971"/>
    </source>
</evidence>
<dbReference type="InterPro" id="IPR017039">
    <property type="entry name" value="Virul_fac_BrkB"/>
</dbReference>
<sequence length="283" mass="31962">MKELLKKTYDFGKNAYNIYSKAKVPFLAAQTSFYVILAFFPFVAFILTLIQETHLDDTLFIKALSNFLPSSTYVLTLQVLESAQAHKNLFISIGGAAASIWPFTKAVQSLIVSINTVYGMDEENLLKRIGFSLILTFAFIILIILSTILLLFGHYLGRIVFEYLGSPEAFIRIWDYLRYEFSVLVLLAIFMVLYKTVPRKKVKLGEIFPGAAVATILWLVLSSAFSFFMNRSFRFATIYGGIAGIILLIIWLYWAMHVILIGAVINVANSDKKRRGSFHKSSG</sequence>
<dbReference type="Proteomes" id="UP000092971">
    <property type="component" value="Chromosome"/>
</dbReference>
<dbReference type="EMBL" id="CP014672">
    <property type="protein sequence ID" value="ANW97681.1"/>
    <property type="molecule type" value="Genomic_DNA"/>
</dbReference>
<keyword evidence="5 6" id="KW-0472">Membrane</keyword>
<feature type="transmembrane region" description="Helical" evidence="6">
    <location>
        <begin position="31"/>
        <end position="50"/>
    </location>
</feature>
<name>A0A1B1YA84_THEST</name>
<keyword evidence="4 6" id="KW-1133">Transmembrane helix</keyword>
<feature type="transmembrane region" description="Helical" evidence="6">
    <location>
        <begin position="176"/>
        <end position="194"/>
    </location>
</feature>
<dbReference type="PANTHER" id="PTHR30213">
    <property type="entry name" value="INNER MEMBRANE PROTEIN YHJD"/>
    <property type="match status" value="1"/>
</dbReference>
<dbReference type="GO" id="GO:0005886">
    <property type="term" value="C:plasma membrane"/>
    <property type="evidence" value="ECO:0007669"/>
    <property type="project" value="UniProtKB-SubCell"/>
</dbReference>
<organism evidence="7 8">
    <name type="scientific">Thermoclostridium stercorarium subsp. thermolacticum DSM 2910</name>
    <dbReference type="NCBI Taxonomy" id="1121336"/>
    <lineage>
        <taxon>Bacteria</taxon>
        <taxon>Bacillati</taxon>
        <taxon>Bacillota</taxon>
        <taxon>Clostridia</taxon>
        <taxon>Eubacteriales</taxon>
        <taxon>Oscillospiraceae</taxon>
        <taxon>Thermoclostridium</taxon>
    </lineage>
</organism>
<feature type="transmembrane region" description="Helical" evidence="6">
    <location>
        <begin position="241"/>
        <end position="265"/>
    </location>
</feature>
<accession>A0A1B1YA84</accession>
<evidence type="ECO:0000256" key="4">
    <source>
        <dbReference type="ARBA" id="ARBA00022989"/>
    </source>
</evidence>
<dbReference type="AlphaFoldDB" id="A0A1B1YA84"/>
<dbReference type="RefSeq" id="WP_015357913.1">
    <property type="nucleotide sequence ID" value="NZ_CP014672.1"/>
</dbReference>
<dbReference type="OrthoDB" id="9775903at2"/>
<evidence type="ECO:0000256" key="3">
    <source>
        <dbReference type="ARBA" id="ARBA00022692"/>
    </source>
</evidence>
<feature type="transmembrane region" description="Helical" evidence="6">
    <location>
        <begin position="206"/>
        <end position="229"/>
    </location>
</feature>
<evidence type="ECO:0000256" key="1">
    <source>
        <dbReference type="ARBA" id="ARBA00004651"/>
    </source>
</evidence>
<evidence type="ECO:0000256" key="6">
    <source>
        <dbReference type="SAM" id="Phobius"/>
    </source>
</evidence>
<dbReference type="PIRSF" id="PIRSF035875">
    <property type="entry name" value="RNase_BN"/>
    <property type="match status" value="1"/>
</dbReference>